<accession>A0AAD7E5Q7</accession>
<feature type="compositionally biased region" description="Polar residues" evidence="1">
    <location>
        <begin position="94"/>
        <end position="105"/>
    </location>
</feature>
<dbReference type="PANTHER" id="PTHR38406">
    <property type="entry name" value="TRANSCRIPTIONAL REPRESSOR OPI1"/>
    <property type="match status" value="1"/>
</dbReference>
<dbReference type="InterPro" id="IPR013927">
    <property type="entry name" value="TF_Opi1_Ccg-8"/>
</dbReference>
<feature type="compositionally biased region" description="Polar residues" evidence="1">
    <location>
        <begin position="23"/>
        <end position="35"/>
    </location>
</feature>
<evidence type="ECO:0000313" key="2">
    <source>
        <dbReference type="EMBL" id="KAJ7230239.1"/>
    </source>
</evidence>
<feature type="compositionally biased region" description="Polar residues" evidence="1">
    <location>
        <begin position="633"/>
        <end position="642"/>
    </location>
</feature>
<organism evidence="2 3">
    <name type="scientific">Mycena pura</name>
    <dbReference type="NCBI Taxonomy" id="153505"/>
    <lineage>
        <taxon>Eukaryota</taxon>
        <taxon>Fungi</taxon>
        <taxon>Dikarya</taxon>
        <taxon>Basidiomycota</taxon>
        <taxon>Agaricomycotina</taxon>
        <taxon>Agaricomycetes</taxon>
        <taxon>Agaricomycetidae</taxon>
        <taxon>Agaricales</taxon>
        <taxon>Marasmiineae</taxon>
        <taxon>Mycenaceae</taxon>
        <taxon>Mycena</taxon>
    </lineage>
</organism>
<dbReference type="Proteomes" id="UP001219525">
    <property type="component" value="Unassembled WGS sequence"/>
</dbReference>
<reference evidence="2" key="1">
    <citation type="submission" date="2023-03" db="EMBL/GenBank/DDBJ databases">
        <title>Massive genome expansion in bonnet fungi (Mycena s.s.) driven by repeated elements and novel gene families across ecological guilds.</title>
        <authorList>
            <consortium name="Lawrence Berkeley National Laboratory"/>
            <person name="Harder C.B."/>
            <person name="Miyauchi S."/>
            <person name="Viragh M."/>
            <person name="Kuo A."/>
            <person name="Thoen E."/>
            <person name="Andreopoulos B."/>
            <person name="Lu D."/>
            <person name="Skrede I."/>
            <person name="Drula E."/>
            <person name="Henrissat B."/>
            <person name="Morin E."/>
            <person name="Kohler A."/>
            <person name="Barry K."/>
            <person name="LaButti K."/>
            <person name="Morin E."/>
            <person name="Salamov A."/>
            <person name="Lipzen A."/>
            <person name="Mereny Z."/>
            <person name="Hegedus B."/>
            <person name="Baldrian P."/>
            <person name="Stursova M."/>
            <person name="Weitz H."/>
            <person name="Taylor A."/>
            <person name="Grigoriev I.V."/>
            <person name="Nagy L.G."/>
            <person name="Martin F."/>
            <person name="Kauserud H."/>
        </authorList>
    </citation>
    <scope>NUCLEOTIDE SEQUENCE</scope>
    <source>
        <strain evidence="2">9144</strain>
    </source>
</reference>
<gene>
    <name evidence="2" type="ORF">GGX14DRAFT_410192</name>
</gene>
<evidence type="ECO:0000313" key="3">
    <source>
        <dbReference type="Proteomes" id="UP001219525"/>
    </source>
</evidence>
<dbReference type="GO" id="GO:0006357">
    <property type="term" value="P:regulation of transcription by RNA polymerase II"/>
    <property type="evidence" value="ECO:0007669"/>
    <property type="project" value="TreeGrafter"/>
</dbReference>
<dbReference type="GO" id="GO:0030968">
    <property type="term" value="P:endoplasmic reticulum unfolded protein response"/>
    <property type="evidence" value="ECO:0007669"/>
    <property type="project" value="TreeGrafter"/>
</dbReference>
<protein>
    <submittedName>
        <fullName evidence="2">Transcription factor Opi1-domain-containing protein</fullName>
    </submittedName>
</protein>
<feature type="region of interest" description="Disordered" evidence="1">
    <location>
        <begin position="19"/>
        <end position="120"/>
    </location>
</feature>
<dbReference type="AlphaFoldDB" id="A0AAD7E5Q7"/>
<proteinExistence type="predicted"/>
<dbReference type="GO" id="GO:0003714">
    <property type="term" value="F:transcription corepressor activity"/>
    <property type="evidence" value="ECO:0007669"/>
    <property type="project" value="InterPro"/>
</dbReference>
<keyword evidence="3" id="KW-1185">Reference proteome</keyword>
<dbReference type="GO" id="GO:0005634">
    <property type="term" value="C:nucleus"/>
    <property type="evidence" value="ECO:0007669"/>
    <property type="project" value="TreeGrafter"/>
</dbReference>
<feature type="compositionally biased region" description="Low complexity" evidence="1">
    <location>
        <begin position="42"/>
        <end position="72"/>
    </location>
</feature>
<dbReference type="GO" id="GO:0008654">
    <property type="term" value="P:phospholipid biosynthetic process"/>
    <property type="evidence" value="ECO:0007669"/>
    <property type="project" value="TreeGrafter"/>
</dbReference>
<feature type="compositionally biased region" description="Basic and acidic residues" evidence="1">
    <location>
        <begin position="253"/>
        <end position="266"/>
    </location>
</feature>
<feature type="region of interest" description="Disordered" evidence="1">
    <location>
        <begin position="151"/>
        <end position="234"/>
    </location>
</feature>
<name>A0AAD7E5Q7_9AGAR</name>
<evidence type="ECO:0000256" key="1">
    <source>
        <dbReference type="SAM" id="MobiDB-lite"/>
    </source>
</evidence>
<comment type="caution">
    <text evidence="2">The sequence shown here is derived from an EMBL/GenBank/DDBJ whole genome shotgun (WGS) entry which is preliminary data.</text>
</comment>
<feature type="compositionally biased region" description="Low complexity" evidence="1">
    <location>
        <begin position="151"/>
        <end position="162"/>
    </location>
</feature>
<feature type="compositionally biased region" description="Low complexity" evidence="1">
    <location>
        <begin position="504"/>
        <end position="522"/>
    </location>
</feature>
<dbReference type="PANTHER" id="PTHR38406:SF1">
    <property type="entry name" value="TRANSCRIPTIONAL REPRESSOR OPI1"/>
    <property type="match status" value="1"/>
</dbReference>
<dbReference type="Pfam" id="PF08618">
    <property type="entry name" value="Opi1"/>
    <property type="match status" value="1"/>
</dbReference>
<sequence>MDLELEDEDVRIAVTALGAMRNAATNSHKTPQPESSAHEGAGPRPASPSTSASQSATHTPALSLSMTSTHPASSPPHTPLSDEGDSEAGAARFSNHNNLNGNSSADDPPSQGPTYPSLARMQNLPLVSGALRVYEAGKANSRVVQYTSSLVSSSLRHASSRLPAGSGERMDEIAGGMLDRLERYGRSPAPPPPASPDSADQRRGKTNGSLAVEEDRSDGRGAGGSGGGRYREIQPRLDGAGYAYAPYDERGMELNRERGDTGRKSEMYSAEEGGSKSAGKRRWDEDESAERVPTWLEATSPFVAPPPPPPTGRGKQRGERERDASGEERQVAQRSRWQAMLLEAGGLSASLSDESMRRLRYCLQWLQYATQHIDAQILILRDFIASLRPRPPPAAAPHSPVLADPPPPELTPDHLRTLTHLRSDIVHTIRQVVGVVSRYAGGALPEPARGRVRGFILDLPRKFDGGGDAAGDSATASGSGVGSVTGTGTAARRGARRERGAGAGADAASHPGSPAGSRPSSPHLYLRPLNPHAPSGTGAGHNRRGSTAGGGAVETGRAMAAAQRVLTLATESLDMMRGVTAVVGESLDRADAWVDRFRTVGIQRGMDGLALPGGGGGEARERERWGAGATPAWRSTSTSVSGADTPGAASSRGAPSPGYVGAPSPGYADGEAPSPGFGLGAMSLGERERYAAEEERDRERKRARQRDEREAEHDERGDERRGAVRERDAQEEARTMAMEVDG</sequence>
<dbReference type="EMBL" id="JARJCW010000001">
    <property type="protein sequence ID" value="KAJ7230239.1"/>
    <property type="molecule type" value="Genomic_DNA"/>
</dbReference>
<feature type="region of interest" description="Disordered" evidence="1">
    <location>
        <begin position="253"/>
        <end position="332"/>
    </location>
</feature>
<dbReference type="GO" id="GO:0005783">
    <property type="term" value="C:endoplasmic reticulum"/>
    <property type="evidence" value="ECO:0007669"/>
    <property type="project" value="TreeGrafter"/>
</dbReference>
<feature type="region of interest" description="Disordered" evidence="1">
    <location>
        <begin position="468"/>
        <end position="555"/>
    </location>
</feature>
<feature type="compositionally biased region" description="Basic and acidic residues" evidence="1">
    <location>
        <begin position="685"/>
        <end position="734"/>
    </location>
</feature>
<feature type="compositionally biased region" description="Basic and acidic residues" evidence="1">
    <location>
        <begin position="316"/>
        <end position="331"/>
    </location>
</feature>
<feature type="region of interest" description="Disordered" evidence="1">
    <location>
        <begin position="609"/>
        <end position="742"/>
    </location>
</feature>
<feature type="region of interest" description="Disordered" evidence="1">
    <location>
        <begin position="391"/>
        <end position="411"/>
    </location>
</feature>